<dbReference type="GO" id="GO:0005524">
    <property type="term" value="F:ATP binding"/>
    <property type="evidence" value="ECO:0007669"/>
    <property type="project" value="UniProtKB-KW"/>
</dbReference>
<dbReference type="PANTHER" id="PTHR43272:SF33">
    <property type="entry name" value="AMP-BINDING DOMAIN-CONTAINING PROTEIN-RELATED"/>
    <property type="match status" value="1"/>
</dbReference>
<evidence type="ECO:0000313" key="5">
    <source>
        <dbReference type="Proteomes" id="UP000324800"/>
    </source>
</evidence>
<dbReference type="Pfam" id="PF00501">
    <property type="entry name" value="AMP-binding"/>
    <property type="match status" value="1"/>
</dbReference>
<dbReference type="GO" id="GO:0004467">
    <property type="term" value="F:long-chain fatty acid-CoA ligase activity"/>
    <property type="evidence" value="ECO:0007669"/>
    <property type="project" value="TreeGrafter"/>
</dbReference>
<dbReference type="GO" id="GO:0005783">
    <property type="term" value="C:endoplasmic reticulum"/>
    <property type="evidence" value="ECO:0007669"/>
    <property type="project" value="TreeGrafter"/>
</dbReference>
<reference evidence="4 5" key="1">
    <citation type="submission" date="2019-03" db="EMBL/GenBank/DDBJ databases">
        <title>Single cell metagenomics reveals metabolic interactions within the superorganism composed of flagellate Streblomastix strix and complex community of Bacteroidetes bacteria on its surface.</title>
        <authorList>
            <person name="Treitli S.C."/>
            <person name="Kolisko M."/>
            <person name="Husnik F."/>
            <person name="Keeling P."/>
            <person name="Hampl V."/>
        </authorList>
    </citation>
    <scope>NUCLEOTIDE SEQUENCE [LARGE SCALE GENOMIC DNA]</scope>
    <source>
        <strain evidence="4">ST1C</strain>
    </source>
</reference>
<proteinExistence type="predicted"/>
<evidence type="ECO:0000256" key="2">
    <source>
        <dbReference type="ARBA" id="ARBA00022840"/>
    </source>
</evidence>
<sequence>QKGHVVPSARGSAVGLHGQADLDIPFNNYGSFGHTQPFGSRPGLQLHKNSQSEEVQSVGVQPIGRGSSTFPPVHIFVDWQVVRLNGVCPYSSQMHYQGCTFWTQYALRPCVGQQANQDSSVGPQCAWDTYQQLYQFSTQIGQVLMNIGCKIGENIGVISRPCKEKLAVSCACLAHGFCFVNIPQNLTSDALILMIKLSKYQVIFLSASLLESLKEKLKQAPMLRVVFVFDDQKYEQIH</sequence>
<dbReference type="GO" id="GO:0016020">
    <property type="term" value="C:membrane"/>
    <property type="evidence" value="ECO:0007669"/>
    <property type="project" value="TreeGrafter"/>
</dbReference>
<evidence type="ECO:0000313" key="4">
    <source>
        <dbReference type="EMBL" id="KAA6361223.1"/>
    </source>
</evidence>
<protein>
    <recommendedName>
        <fullName evidence="3">AMP-dependent synthetase/ligase domain-containing protein</fullName>
    </recommendedName>
</protein>
<keyword evidence="2" id="KW-0067">ATP-binding</keyword>
<feature type="non-terminal residue" evidence="4">
    <location>
        <position position="1"/>
    </location>
</feature>
<dbReference type="EMBL" id="SNRW01025859">
    <property type="protein sequence ID" value="KAA6361223.1"/>
    <property type="molecule type" value="Genomic_DNA"/>
</dbReference>
<evidence type="ECO:0000256" key="1">
    <source>
        <dbReference type="ARBA" id="ARBA00022741"/>
    </source>
</evidence>
<name>A0A5J4TTH9_9EUKA</name>
<evidence type="ECO:0000259" key="3">
    <source>
        <dbReference type="Pfam" id="PF00501"/>
    </source>
</evidence>
<dbReference type="SUPFAM" id="SSF56801">
    <property type="entry name" value="Acetyl-CoA synthetase-like"/>
    <property type="match status" value="1"/>
</dbReference>
<dbReference type="Gene3D" id="3.40.50.12780">
    <property type="entry name" value="N-terminal domain of ligase-like"/>
    <property type="match status" value="1"/>
</dbReference>
<accession>A0A5J4TTH9</accession>
<dbReference type="Proteomes" id="UP000324800">
    <property type="component" value="Unassembled WGS sequence"/>
</dbReference>
<dbReference type="InterPro" id="IPR000873">
    <property type="entry name" value="AMP-dep_synth/lig_dom"/>
</dbReference>
<gene>
    <name evidence="4" type="ORF">EZS28_043250</name>
</gene>
<dbReference type="InterPro" id="IPR042099">
    <property type="entry name" value="ANL_N_sf"/>
</dbReference>
<dbReference type="PANTHER" id="PTHR43272">
    <property type="entry name" value="LONG-CHAIN-FATTY-ACID--COA LIGASE"/>
    <property type="match status" value="1"/>
</dbReference>
<keyword evidence="1" id="KW-0547">Nucleotide-binding</keyword>
<organism evidence="4 5">
    <name type="scientific">Streblomastix strix</name>
    <dbReference type="NCBI Taxonomy" id="222440"/>
    <lineage>
        <taxon>Eukaryota</taxon>
        <taxon>Metamonada</taxon>
        <taxon>Preaxostyla</taxon>
        <taxon>Oxymonadida</taxon>
        <taxon>Streblomastigidae</taxon>
        <taxon>Streblomastix</taxon>
    </lineage>
</organism>
<comment type="caution">
    <text evidence="4">The sequence shown here is derived from an EMBL/GenBank/DDBJ whole genome shotgun (WGS) entry which is preliminary data.</text>
</comment>
<feature type="domain" description="AMP-dependent synthetase/ligase" evidence="3">
    <location>
        <begin position="126"/>
        <end position="233"/>
    </location>
</feature>
<dbReference type="AlphaFoldDB" id="A0A5J4TTH9"/>